<dbReference type="Pfam" id="PF01425">
    <property type="entry name" value="Amidase"/>
    <property type="match status" value="1"/>
</dbReference>
<dbReference type="InterPro" id="IPR023631">
    <property type="entry name" value="Amidase_dom"/>
</dbReference>
<dbReference type="SUPFAM" id="SSF75304">
    <property type="entry name" value="Amidase signature (AS) enzymes"/>
    <property type="match status" value="1"/>
</dbReference>
<accession>A0ABT0M728</accession>
<dbReference type="InterPro" id="IPR036928">
    <property type="entry name" value="AS_sf"/>
</dbReference>
<protein>
    <submittedName>
        <fullName evidence="3">Amidase</fullName>
    </submittedName>
</protein>
<evidence type="ECO:0000313" key="4">
    <source>
        <dbReference type="Proteomes" id="UP001202550"/>
    </source>
</evidence>
<name>A0ABT0M728_9RHOB</name>
<feature type="domain" description="Amidase" evidence="2">
    <location>
        <begin position="24"/>
        <end position="427"/>
    </location>
</feature>
<feature type="region of interest" description="Disordered" evidence="1">
    <location>
        <begin position="128"/>
        <end position="153"/>
    </location>
</feature>
<dbReference type="InterPro" id="IPR000120">
    <property type="entry name" value="Amidase"/>
</dbReference>
<comment type="caution">
    <text evidence="3">The sequence shown here is derived from an EMBL/GenBank/DDBJ whole genome shotgun (WGS) entry which is preliminary data.</text>
</comment>
<gene>
    <name evidence="3" type="ORF">M3N55_15910</name>
</gene>
<dbReference type="Gene3D" id="3.90.1300.10">
    <property type="entry name" value="Amidase signature (AS) domain"/>
    <property type="match status" value="1"/>
</dbReference>
<dbReference type="PANTHER" id="PTHR11895">
    <property type="entry name" value="TRANSAMIDASE"/>
    <property type="match status" value="1"/>
</dbReference>
<dbReference type="Proteomes" id="UP001202550">
    <property type="component" value="Unassembled WGS sequence"/>
</dbReference>
<evidence type="ECO:0000256" key="1">
    <source>
        <dbReference type="SAM" id="MobiDB-lite"/>
    </source>
</evidence>
<dbReference type="EMBL" id="JALZWP010000029">
    <property type="protein sequence ID" value="MCL1630205.1"/>
    <property type="molecule type" value="Genomic_DNA"/>
</dbReference>
<sequence>MPTCRPFNTLLPEFRAGRDTPRAALERHLQEVAGMDALVRAFRSLDVAAARRDADAATQRWKAGAPLSEIDGMVIGVKDIIDVAGFPTRMNSPVFEQTAPAFQDASCVRAARRSGAVILGKTETAEFASGNSAPTRNPHDLKRSPGGSSSGSGAAVGAGMVSAAFGTQTQGSILRPASYCGAVGYKPSFGVLPLSGIHPVSGSHDHLGALGASVADTWNLCRAVSDFCPGAGHKGLTGKADPVRPARVAVMRMAAFDELDSGCDAIFEAMLGRLSDAGVVVDCSTKAALPANLVKILNGIFDASSGMMGWDMRWPYAGYAARWPGLLGEKITGLLAQAEQTTLAQYREWLSLRDAALAQLVALRNTYDAILMPAASGPAPKGFAFSGSRSFQVPWSFMGAPAWSIPGLSVAGLPFGVQIAGFVGGDDVLVGHAAWLEQALVQ</sequence>
<dbReference type="PANTHER" id="PTHR11895:SF151">
    <property type="entry name" value="GLUTAMYL-TRNA(GLN) AMIDOTRANSFERASE SUBUNIT A"/>
    <property type="match status" value="1"/>
</dbReference>
<evidence type="ECO:0000313" key="3">
    <source>
        <dbReference type="EMBL" id="MCL1630205.1"/>
    </source>
</evidence>
<organism evidence="3 4">
    <name type="scientific">Roseinatronobacter domitianus</name>
    <dbReference type="NCBI Taxonomy" id="2940293"/>
    <lineage>
        <taxon>Bacteria</taxon>
        <taxon>Pseudomonadati</taxon>
        <taxon>Pseudomonadota</taxon>
        <taxon>Alphaproteobacteria</taxon>
        <taxon>Rhodobacterales</taxon>
        <taxon>Paracoccaceae</taxon>
        <taxon>Roseinatronobacter</taxon>
    </lineage>
</organism>
<reference evidence="3 4" key="1">
    <citation type="submission" date="2022-05" db="EMBL/GenBank/DDBJ databases">
        <title>Seasonal and diel survey of microbial diversity of the Tyrrhenian coast.</title>
        <authorList>
            <person name="Gattoni G."/>
            <person name="Corral P."/>
        </authorList>
    </citation>
    <scope>NUCLEOTIDE SEQUENCE [LARGE SCALE GENOMIC DNA]</scope>
    <source>
        <strain evidence="3 4">V10</strain>
    </source>
</reference>
<evidence type="ECO:0000259" key="2">
    <source>
        <dbReference type="Pfam" id="PF01425"/>
    </source>
</evidence>
<proteinExistence type="predicted"/>
<dbReference type="RefSeq" id="WP_249060863.1">
    <property type="nucleotide sequence ID" value="NZ_JALZWP010000029.1"/>
</dbReference>
<keyword evidence="4" id="KW-1185">Reference proteome</keyword>